<gene>
    <name evidence="1" type="ORF">VP01_3635g2</name>
</gene>
<proteinExistence type="predicted"/>
<dbReference type="EMBL" id="LAVV01008652">
    <property type="protein sequence ID" value="KNZ52250.1"/>
    <property type="molecule type" value="Genomic_DNA"/>
</dbReference>
<sequence length="66" mass="7404">MEETLPIKIAPVEKLCNQLFSPVARNNMTKHMISPKFSNLLLRLTYFTTIVEGNSAMGGFPPHQTV</sequence>
<accession>A0A0L6UWJ7</accession>
<organism evidence="1 2">
    <name type="scientific">Puccinia sorghi</name>
    <dbReference type="NCBI Taxonomy" id="27349"/>
    <lineage>
        <taxon>Eukaryota</taxon>
        <taxon>Fungi</taxon>
        <taxon>Dikarya</taxon>
        <taxon>Basidiomycota</taxon>
        <taxon>Pucciniomycotina</taxon>
        <taxon>Pucciniomycetes</taxon>
        <taxon>Pucciniales</taxon>
        <taxon>Pucciniaceae</taxon>
        <taxon>Puccinia</taxon>
    </lineage>
</organism>
<evidence type="ECO:0000313" key="2">
    <source>
        <dbReference type="Proteomes" id="UP000037035"/>
    </source>
</evidence>
<name>A0A0L6UWJ7_9BASI</name>
<evidence type="ECO:0000313" key="1">
    <source>
        <dbReference type="EMBL" id="KNZ52250.1"/>
    </source>
</evidence>
<dbReference type="VEuPathDB" id="FungiDB:VP01_3635g2"/>
<dbReference type="Proteomes" id="UP000037035">
    <property type="component" value="Unassembled WGS sequence"/>
</dbReference>
<comment type="caution">
    <text evidence="1">The sequence shown here is derived from an EMBL/GenBank/DDBJ whole genome shotgun (WGS) entry which is preliminary data.</text>
</comment>
<keyword evidence="2" id="KW-1185">Reference proteome</keyword>
<dbReference type="AlphaFoldDB" id="A0A0L6UWJ7"/>
<reference evidence="1 2" key="1">
    <citation type="submission" date="2015-08" db="EMBL/GenBank/DDBJ databases">
        <title>Next Generation Sequencing and Analysis of the Genome of Puccinia sorghi L Schw, the Causal Agent of Maize Common Rust.</title>
        <authorList>
            <person name="Rochi L."/>
            <person name="Burguener G."/>
            <person name="Darino M."/>
            <person name="Turjanski A."/>
            <person name="Kreff E."/>
            <person name="Dieguez M.J."/>
            <person name="Sacco F."/>
        </authorList>
    </citation>
    <scope>NUCLEOTIDE SEQUENCE [LARGE SCALE GENOMIC DNA]</scope>
    <source>
        <strain evidence="1 2">RO10H11247</strain>
    </source>
</reference>
<protein>
    <submittedName>
        <fullName evidence="1">Uncharacterized protein</fullName>
    </submittedName>
</protein>